<sequence length="170" mass="19255">MRQALVHDGYEIVQIDEISGSPIFGHRTIGGGVSGTMNNLIFASIGPKPRIVVINAINNDFKVTRNADKILIYDRPRSKESGLTWGHMVKWWRAQQQMPLALSNFRVGYNLVERLTQTVAMTKSPGEELVFRTYYEQFFKRPDGSSYPALLPQVYLHLDPMTRKTTAATP</sequence>
<reference evidence="2 3" key="1">
    <citation type="submission" date="2019-05" db="EMBL/GenBank/DDBJ databases">
        <title>Draft genome sequence of Actinomadura sp. 14C53.</title>
        <authorList>
            <person name="Saricaoglu S."/>
            <person name="Isik K."/>
        </authorList>
    </citation>
    <scope>NUCLEOTIDE SEQUENCE [LARGE SCALE GENOMIC DNA]</scope>
    <source>
        <strain evidence="2 3">14C53</strain>
    </source>
</reference>
<gene>
    <name evidence="2" type="ORF">ETD83_39445</name>
</gene>
<feature type="domain" description="AbiJ-NTD3" evidence="1">
    <location>
        <begin position="3"/>
        <end position="58"/>
    </location>
</feature>
<organism evidence="2 3">
    <name type="scientific">Actinomadura soli</name>
    <dbReference type="NCBI Taxonomy" id="2508997"/>
    <lineage>
        <taxon>Bacteria</taxon>
        <taxon>Bacillati</taxon>
        <taxon>Actinomycetota</taxon>
        <taxon>Actinomycetes</taxon>
        <taxon>Streptosporangiales</taxon>
        <taxon>Thermomonosporaceae</taxon>
        <taxon>Actinomadura</taxon>
    </lineage>
</organism>
<dbReference type="AlphaFoldDB" id="A0A5C4J037"/>
<accession>A0A5C4J037</accession>
<protein>
    <recommendedName>
        <fullName evidence="1">AbiJ-NTD3 domain-containing protein</fullName>
    </recommendedName>
</protein>
<name>A0A5C4J037_9ACTN</name>
<dbReference type="InterPro" id="IPR041427">
    <property type="entry name" value="AbiJ-NTD3"/>
</dbReference>
<evidence type="ECO:0000313" key="2">
    <source>
        <dbReference type="EMBL" id="TMQ89009.1"/>
    </source>
</evidence>
<evidence type="ECO:0000313" key="3">
    <source>
        <dbReference type="Proteomes" id="UP000309174"/>
    </source>
</evidence>
<dbReference type="EMBL" id="VCKW01000414">
    <property type="protein sequence ID" value="TMQ89009.1"/>
    <property type="molecule type" value="Genomic_DNA"/>
</dbReference>
<dbReference type="Pfam" id="PF18860">
    <property type="entry name" value="AbiJ_NTD3"/>
    <property type="match status" value="1"/>
</dbReference>
<keyword evidence="3" id="KW-1185">Reference proteome</keyword>
<proteinExistence type="predicted"/>
<comment type="caution">
    <text evidence="2">The sequence shown here is derived from an EMBL/GenBank/DDBJ whole genome shotgun (WGS) entry which is preliminary data.</text>
</comment>
<dbReference type="Proteomes" id="UP000309174">
    <property type="component" value="Unassembled WGS sequence"/>
</dbReference>
<dbReference type="RefSeq" id="WP_138650340.1">
    <property type="nucleotide sequence ID" value="NZ_VCKW01000414.1"/>
</dbReference>
<dbReference type="OrthoDB" id="7061676at2"/>
<evidence type="ECO:0000259" key="1">
    <source>
        <dbReference type="Pfam" id="PF18860"/>
    </source>
</evidence>